<gene>
    <name evidence="1" type="ORF">GCM10010307_05060</name>
</gene>
<dbReference type="EMBL" id="BAAASJ010000004">
    <property type="protein sequence ID" value="GAA2621278.1"/>
    <property type="molecule type" value="Genomic_DNA"/>
</dbReference>
<organism evidence="1 2">
    <name type="scientific">Streptomyces vastus</name>
    <dbReference type="NCBI Taxonomy" id="285451"/>
    <lineage>
        <taxon>Bacteria</taxon>
        <taxon>Bacillati</taxon>
        <taxon>Actinomycetota</taxon>
        <taxon>Actinomycetes</taxon>
        <taxon>Kitasatosporales</taxon>
        <taxon>Streptomycetaceae</taxon>
        <taxon>Streptomyces</taxon>
    </lineage>
</organism>
<evidence type="ECO:0008006" key="3">
    <source>
        <dbReference type="Google" id="ProtNLM"/>
    </source>
</evidence>
<proteinExistence type="predicted"/>
<name>A0ABN3QAP8_9ACTN</name>
<keyword evidence="2" id="KW-1185">Reference proteome</keyword>
<protein>
    <recommendedName>
        <fullName evidence="3">AraC family transcriptional regulator</fullName>
    </recommendedName>
</protein>
<evidence type="ECO:0000313" key="2">
    <source>
        <dbReference type="Proteomes" id="UP001500151"/>
    </source>
</evidence>
<dbReference type="Proteomes" id="UP001500151">
    <property type="component" value="Unassembled WGS sequence"/>
</dbReference>
<reference evidence="1 2" key="1">
    <citation type="journal article" date="2019" name="Int. J. Syst. Evol. Microbiol.">
        <title>The Global Catalogue of Microorganisms (GCM) 10K type strain sequencing project: providing services to taxonomists for standard genome sequencing and annotation.</title>
        <authorList>
            <consortium name="The Broad Institute Genomics Platform"/>
            <consortium name="The Broad Institute Genome Sequencing Center for Infectious Disease"/>
            <person name="Wu L."/>
            <person name="Ma J."/>
        </authorList>
    </citation>
    <scope>NUCLEOTIDE SEQUENCE [LARGE SCALE GENOMIC DNA]</scope>
    <source>
        <strain evidence="1 2">JCM 4524</strain>
    </source>
</reference>
<accession>A0ABN3QAP8</accession>
<sequence>MTHDVLAPAPVAGLPAPRRAPREELTAAAVGPVPFNVLTPTGRLDQVLTAWGRGHLAEVPAGLTFDVLLTSGAVAEETIRRMRAAGRRVGPVVLGPCGGEFILERGSAPRWSAPRSLLLRPGTLVLLPPPTVCQPETVASRGWLVPPSHREAGAPLGDGLTPGGTLISPYLQAVQAVQAVEEAAAQLP</sequence>
<evidence type="ECO:0000313" key="1">
    <source>
        <dbReference type="EMBL" id="GAA2621278.1"/>
    </source>
</evidence>
<comment type="caution">
    <text evidence="1">The sequence shown here is derived from an EMBL/GenBank/DDBJ whole genome shotgun (WGS) entry which is preliminary data.</text>
</comment>
<dbReference type="RefSeq" id="WP_344387149.1">
    <property type="nucleotide sequence ID" value="NZ_BAAASJ010000004.1"/>
</dbReference>